<dbReference type="RefSeq" id="WP_260349682.1">
    <property type="nucleotide sequence ID" value="NZ_JAOAOS010000026.1"/>
</dbReference>
<evidence type="ECO:0000313" key="1">
    <source>
        <dbReference type="EMBL" id="MFC5291497.1"/>
    </source>
</evidence>
<sequence length="88" mass="9898">MARLTEARLRILSYMEQTGCQISRFGNSSGWTDCAFQWPVSTLTLDALIENAQIERSPQQRSNQTVSYRLTEGGRRDLMAALTNRAGT</sequence>
<keyword evidence="2" id="KW-1185">Reference proteome</keyword>
<organism evidence="1 2">
    <name type="scientific">Bosea minatitlanensis</name>
    <dbReference type="NCBI Taxonomy" id="128782"/>
    <lineage>
        <taxon>Bacteria</taxon>
        <taxon>Pseudomonadati</taxon>
        <taxon>Pseudomonadota</taxon>
        <taxon>Alphaproteobacteria</taxon>
        <taxon>Hyphomicrobiales</taxon>
        <taxon>Boseaceae</taxon>
        <taxon>Bosea</taxon>
    </lineage>
</organism>
<dbReference type="EMBL" id="JBHSLI010000001">
    <property type="protein sequence ID" value="MFC5291497.1"/>
    <property type="molecule type" value="Genomic_DNA"/>
</dbReference>
<gene>
    <name evidence="1" type="ORF">ACFPK2_00655</name>
</gene>
<dbReference type="Proteomes" id="UP001595976">
    <property type="component" value="Unassembled WGS sequence"/>
</dbReference>
<accession>A0ABW0EWN5</accession>
<comment type="caution">
    <text evidence="1">The sequence shown here is derived from an EMBL/GenBank/DDBJ whole genome shotgun (WGS) entry which is preliminary data.</text>
</comment>
<reference evidence="2" key="1">
    <citation type="journal article" date="2019" name="Int. J. Syst. Evol. Microbiol.">
        <title>The Global Catalogue of Microorganisms (GCM) 10K type strain sequencing project: providing services to taxonomists for standard genome sequencing and annotation.</title>
        <authorList>
            <consortium name="The Broad Institute Genomics Platform"/>
            <consortium name="The Broad Institute Genome Sequencing Center for Infectious Disease"/>
            <person name="Wu L."/>
            <person name="Ma J."/>
        </authorList>
    </citation>
    <scope>NUCLEOTIDE SEQUENCE [LARGE SCALE GENOMIC DNA]</scope>
    <source>
        <strain evidence="2">CGMCC 1.15643</strain>
    </source>
</reference>
<name>A0ABW0EWN5_9HYPH</name>
<evidence type="ECO:0000313" key="2">
    <source>
        <dbReference type="Proteomes" id="UP001595976"/>
    </source>
</evidence>
<protein>
    <submittedName>
        <fullName evidence="1">Uncharacterized protein</fullName>
    </submittedName>
</protein>
<proteinExistence type="predicted"/>